<comment type="caution">
    <text evidence="1">The sequence shown here is derived from an EMBL/GenBank/DDBJ whole genome shotgun (WGS) entry which is preliminary data.</text>
</comment>
<dbReference type="Proteomes" id="UP001224775">
    <property type="component" value="Unassembled WGS sequence"/>
</dbReference>
<accession>A0AAD9DH84</accession>
<dbReference type="EMBL" id="JATAAI010000002">
    <property type="protein sequence ID" value="KAK1747716.1"/>
    <property type="molecule type" value="Genomic_DNA"/>
</dbReference>
<evidence type="ECO:0000313" key="2">
    <source>
        <dbReference type="Proteomes" id="UP001224775"/>
    </source>
</evidence>
<sequence length="200" mass="22357">MTGEGASLTNEQIYDEMKDRVFESAGAFVELTKGVNEDGDYDESASLMVYNPPQKVPDSGLTAGEVVELVLLALRNNDNPSVDRGVEIFFGYSSPESQIVEQIETEMLTPSEYRNFLSMSEDNMALFTHQAAVIDKADFSPDRLKGYFTARLLMNADGTSSVDDVSVNFILSTTGTNDDDCWLIDSMLIRPSKLRRRRRR</sequence>
<dbReference type="AlphaFoldDB" id="A0AAD9DH84"/>
<name>A0AAD9DH84_9STRA</name>
<keyword evidence="2" id="KW-1185">Reference proteome</keyword>
<reference evidence="1" key="1">
    <citation type="submission" date="2023-06" db="EMBL/GenBank/DDBJ databases">
        <title>Survivors Of The Sea: Transcriptome response of Skeletonema marinoi to long-term dormancy.</title>
        <authorList>
            <person name="Pinder M.I.M."/>
            <person name="Kourtchenko O."/>
            <person name="Robertson E.K."/>
            <person name="Larsson T."/>
            <person name="Maumus F."/>
            <person name="Osuna-Cruz C.M."/>
            <person name="Vancaester E."/>
            <person name="Stenow R."/>
            <person name="Vandepoele K."/>
            <person name="Ploug H."/>
            <person name="Bruchert V."/>
            <person name="Godhe A."/>
            <person name="Topel M."/>
        </authorList>
    </citation>
    <scope>NUCLEOTIDE SEQUENCE</scope>
    <source>
        <strain evidence="1">R05AC</strain>
    </source>
</reference>
<proteinExistence type="predicted"/>
<protein>
    <submittedName>
        <fullName evidence="1">Uncharacterized protein</fullName>
    </submittedName>
</protein>
<evidence type="ECO:0000313" key="1">
    <source>
        <dbReference type="EMBL" id="KAK1747716.1"/>
    </source>
</evidence>
<gene>
    <name evidence="1" type="ORF">QTG54_001679</name>
</gene>
<organism evidence="1 2">
    <name type="scientific">Skeletonema marinoi</name>
    <dbReference type="NCBI Taxonomy" id="267567"/>
    <lineage>
        <taxon>Eukaryota</taxon>
        <taxon>Sar</taxon>
        <taxon>Stramenopiles</taxon>
        <taxon>Ochrophyta</taxon>
        <taxon>Bacillariophyta</taxon>
        <taxon>Coscinodiscophyceae</taxon>
        <taxon>Thalassiosirophycidae</taxon>
        <taxon>Thalassiosirales</taxon>
        <taxon>Skeletonemataceae</taxon>
        <taxon>Skeletonema</taxon>
        <taxon>Skeletonema marinoi-dohrnii complex</taxon>
    </lineage>
</organism>